<evidence type="ECO:0000313" key="1">
    <source>
        <dbReference type="EMBL" id="GFS12797.1"/>
    </source>
</evidence>
<dbReference type="Proteomes" id="UP000762676">
    <property type="component" value="Unassembled WGS sequence"/>
</dbReference>
<sequence length="73" mass="8266">MRLWRHQPDLDTDLINGRTDRVTLQTWLKGQRGRVVSASDLRSGGCGFDSRPCHVAIALIRQFTLTFPLSTNL</sequence>
<protein>
    <submittedName>
        <fullName evidence="1">Uncharacterized protein</fullName>
    </submittedName>
</protein>
<proteinExistence type="predicted"/>
<gene>
    <name evidence="1" type="ORF">ElyMa_006707100</name>
</gene>
<reference evidence="1 2" key="1">
    <citation type="journal article" date="2021" name="Elife">
        <title>Chloroplast acquisition without the gene transfer in kleptoplastic sea slugs, Plakobranchus ocellatus.</title>
        <authorList>
            <person name="Maeda T."/>
            <person name="Takahashi S."/>
            <person name="Yoshida T."/>
            <person name="Shimamura S."/>
            <person name="Takaki Y."/>
            <person name="Nagai Y."/>
            <person name="Toyoda A."/>
            <person name="Suzuki Y."/>
            <person name="Arimoto A."/>
            <person name="Ishii H."/>
            <person name="Satoh N."/>
            <person name="Nishiyama T."/>
            <person name="Hasebe M."/>
            <person name="Maruyama T."/>
            <person name="Minagawa J."/>
            <person name="Obokata J."/>
            <person name="Shigenobu S."/>
        </authorList>
    </citation>
    <scope>NUCLEOTIDE SEQUENCE [LARGE SCALE GENOMIC DNA]</scope>
</reference>
<dbReference type="AlphaFoldDB" id="A0AAV4IR44"/>
<name>A0AAV4IR44_9GAST</name>
<dbReference type="EMBL" id="BMAT01013420">
    <property type="protein sequence ID" value="GFS12797.1"/>
    <property type="molecule type" value="Genomic_DNA"/>
</dbReference>
<accession>A0AAV4IR44</accession>
<comment type="caution">
    <text evidence="1">The sequence shown here is derived from an EMBL/GenBank/DDBJ whole genome shotgun (WGS) entry which is preliminary data.</text>
</comment>
<keyword evidence="2" id="KW-1185">Reference proteome</keyword>
<evidence type="ECO:0000313" key="2">
    <source>
        <dbReference type="Proteomes" id="UP000762676"/>
    </source>
</evidence>
<organism evidence="1 2">
    <name type="scientific">Elysia marginata</name>
    <dbReference type="NCBI Taxonomy" id="1093978"/>
    <lineage>
        <taxon>Eukaryota</taxon>
        <taxon>Metazoa</taxon>
        <taxon>Spiralia</taxon>
        <taxon>Lophotrochozoa</taxon>
        <taxon>Mollusca</taxon>
        <taxon>Gastropoda</taxon>
        <taxon>Heterobranchia</taxon>
        <taxon>Euthyneura</taxon>
        <taxon>Panpulmonata</taxon>
        <taxon>Sacoglossa</taxon>
        <taxon>Placobranchoidea</taxon>
        <taxon>Plakobranchidae</taxon>
        <taxon>Elysia</taxon>
    </lineage>
</organism>